<dbReference type="InterPro" id="IPR016621">
    <property type="entry name" value="UCP014543"/>
</dbReference>
<evidence type="ECO:0008006" key="3">
    <source>
        <dbReference type="Google" id="ProtNLM"/>
    </source>
</evidence>
<dbReference type="STRING" id="1121391.SAMN02745206_03582"/>
<sequence length="131" mass="15223">MDGSPRLLVWNFTAEEKERLDRMLEMVKAPPAHTIAPERGHLVVRDILHTEKTADEPFRCDEKIVLFYNIPQKGIFFLIQKFKDAGLPKPIFAVVTEHSIEWPFSKLAEHLVEERDAMRRPQEERVGGDET</sequence>
<keyword evidence="2" id="KW-1185">Reference proteome</keyword>
<evidence type="ECO:0000313" key="1">
    <source>
        <dbReference type="EMBL" id="SHG26592.1"/>
    </source>
</evidence>
<dbReference type="OrthoDB" id="2053609at2"/>
<reference evidence="2" key="1">
    <citation type="submission" date="2016-11" db="EMBL/GenBank/DDBJ databases">
        <authorList>
            <person name="Varghese N."/>
            <person name="Submissions S."/>
        </authorList>
    </citation>
    <scope>NUCLEOTIDE SEQUENCE [LARGE SCALE GENOMIC DNA]</scope>
    <source>
        <strain evidence="2">DSM 9756</strain>
    </source>
</reference>
<name>A0A1M5IE82_9BACT</name>
<protein>
    <recommendedName>
        <fullName evidence="3">DUF3783 domain-containing protein</fullName>
    </recommendedName>
</protein>
<dbReference type="Pfam" id="PF12646">
    <property type="entry name" value="DUF3783"/>
    <property type="match status" value="1"/>
</dbReference>
<organism evidence="1 2">
    <name type="scientific">Desulfacinum infernum DSM 9756</name>
    <dbReference type="NCBI Taxonomy" id="1121391"/>
    <lineage>
        <taxon>Bacteria</taxon>
        <taxon>Pseudomonadati</taxon>
        <taxon>Thermodesulfobacteriota</taxon>
        <taxon>Syntrophobacteria</taxon>
        <taxon>Syntrophobacterales</taxon>
        <taxon>Syntrophobacteraceae</taxon>
        <taxon>Desulfacinum</taxon>
    </lineage>
</organism>
<dbReference type="AlphaFoldDB" id="A0A1M5IE82"/>
<dbReference type="RefSeq" id="WP_073041960.1">
    <property type="nucleotide sequence ID" value="NZ_FQVB01000055.1"/>
</dbReference>
<dbReference type="EMBL" id="FQVB01000055">
    <property type="protein sequence ID" value="SHG26592.1"/>
    <property type="molecule type" value="Genomic_DNA"/>
</dbReference>
<evidence type="ECO:0000313" key="2">
    <source>
        <dbReference type="Proteomes" id="UP000184076"/>
    </source>
</evidence>
<gene>
    <name evidence="1" type="ORF">SAMN02745206_03582</name>
</gene>
<proteinExistence type="predicted"/>
<accession>A0A1M5IE82</accession>
<dbReference type="Proteomes" id="UP000184076">
    <property type="component" value="Unassembled WGS sequence"/>
</dbReference>